<evidence type="ECO:0000256" key="1">
    <source>
        <dbReference type="SAM" id="Phobius"/>
    </source>
</evidence>
<feature type="transmembrane region" description="Helical" evidence="1">
    <location>
        <begin position="415"/>
        <end position="435"/>
    </location>
</feature>
<proteinExistence type="predicted"/>
<dbReference type="Proteomes" id="UP000002377">
    <property type="component" value="Chromosome"/>
</dbReference>
<keyword evidence="1" id="KW-0812">Transmembrane</keyword>
<feature type="transmembrane region" description="Helical" evidence="1">
    <location>
        <begin position="206"/>
        <end position="227"/>
    </location>
</feature>
<feature type="transmembrane region" description="Helical" evidence="1">
    <location>
        <begin position="267"/>
        <end position="288"/>
    </location>
</feature>
<feature type="transmembrane region" description="Helical" evidence="1">
    <location>
        <begin position="351"/>
        <end position="371"/>
    </location>
</feature>
<feature type="transmembrane region" description="Helical" evidence="1">
    <location>
        <begin position="12"/>
        <end position="32"/>
    </location>
</feature>
<dbReference type="eggNOG" id="ENOG502ZUGM">
    <property type="taxonomic scope" value="Bacteria"/>
</dbReference>
<name>D5XB57_THEPJ</name>
<keyword evidence="1" id="KW-0472">Membrane</keyword>
<feature type="transmembrane region" description="Helical" evidence="1">
    <location>
        <begin position="377"/>
        <end position="394"/>
    </location>
</feature>
<feature type="transmembrane region" description="Helical" evidence="1">
    <location>
        <begin position="83"/>
        <end position="101"/>
    </location>
</feature>
<feature type="transmembrane region" description="Helical" evidence="1">
    <location>
        <begin position="319"/>
        <end position="339"/>
    </location>
</feature>
<dbReference type="RefSeq" id="WP_013119400.1">
    <property type="nucleotide sequence ID" value="NC_014152.1"/>
</dbReference>
<feature type="transmembrane region" description="Helical" evidence="1">
    <location>
        <begin position="161"/>
        <end position="194"/>
    </location>
</feature>
<dbReference type="STRING" id="635013.TherJR_0496"/>
<evidence type="ECO:0008006" key="4">
    <source>
        <dbReference type="Google" id="ProtNLM"/>
    </source>
</evidence>
<sequence>MFRKLPLNPDRSAVNNFFIISLLFFYPLLFIWQGLDFTDTGYVITNYQLIFSDPSSVEASFRIWLTDILGGIWGYFFGDTLGLLGYRIAAVLLVYATLYCSFKILQPYIERRYLYWGLFLALIFINRSGYLFNYNSLTAFFYVLAAYFFIDGLKSRENLKIFVAAFVLGLNIFIRLPNILGFFLVIAIFFCGYIRRDPISSQVKQALFFLSGYIAAVLLTLLAIYLLGHLDGYIAAFKGTFTMLKDPTGHHNSDKLINIFLRHHKTMAYVMGWIILGLTAVALVLTVTAKLGSRLLQFAVILAAAAATLYYFYDFCLDWVNMLIITLGSLYLGLVLLLWRGNLTGAGQQELRPVALVALLILILAPLGSNVALRNSIYGMYLAIPLVFAFCAGIKEIKISTGPLGLRVNKSELNLLKAVATLLFVFFTVQSAYYYTYRDASDRFKMAYPVQHERLKGVFTTRERAQVVQELLDELPHYVKEGDYLLAYEQISLVYFLTKTKPYLYSAWPMLYGPDKFREALEKAEKERPYLPVIVRAKGNTEDFNWPKSKSPLVKTVYHVENRKTMEKFIREKQYKTVWQNSFFEILTPPPYR</sequence>
<dbReference type="EMBL" id="CP002028">
    <property type="protein sequence ID" value="ADG81377.1"/>
    <property type="molecule type" value="Genomic_DNA"/>
</dbReference>
<dbReference type="HOGENOM" id="CLU_472449_0_0_9"/>
<accession>D5XB57</accession>
<feature type="transmembrane region" description="Helical" evidence="1">
    <location>
        <begin position="295"/>
        <end position="313"/>
    </location>
</feature>
<keyword evidence="1" id="KW-1133">Transmembrane helix</keyword>
<dbReference type="AlphaFoldDB" id="D5XB57"/>
<evidence type="ECO:0000313" key="3">
    <source>
        <dbReference type="Proteomes" id="UP000002377"/>
    </source>
</evidence>
<protein>
    <recommendedName>
        <fullName evidence="4">Glycosyltransferase RgtA/B/C/D-like domain-containing protein</fullName>
    </recommendedName>
</protein>
<keyword evidence="3" id="KW-1185">Reference proteome</keyword>
<reference evidence="2 3" key="1">
    <citation type="submission" date="2010-05" db="EMBL/GenBank/DDBJ databases">
        <title>Complete sequence of Thermincola sp. JR.</title>
        <authorList>
            <consortium name="US DOE Joint Genome Institute"/>
            <person name="Lucas S."/>
            <person name="Copeland A."/>
            <person name="Lapidus A."/>
            <person name="Cheng J.-F."/>
            <person name="Bruce D."/>
            <person name="Goodwin L."/>
            <person name="Pitluck S."/>
            <person name="Chertkov O."/>
            <person name="Detter J.C."/>
            <person name="Han C."/>
            <person name="Tapia R."/>
            <person name="Land M."/>
            <person name="Hauser L."/>
            <person name="Kyrpides N."/>
            <person name="Mikhailova N."/>
            <person name="Hazen T.C."/>
            <person name="Woyke T."/>
        </authorList>
    </citation>
    <scope>NUCLEOTIDE SEQUENCE [LARGE SCALE GENOMIC DNA]</scope>
    <source>
        <strain evidence="2 3">JR</strain>
    </source>
</reference>
<organism evidence="2 3">
    <name type="scientific">Thermincola potens (strain JR)</name>
    <dbReference type="NCBI Taxonomy" id="635013"/>
    <lineage>
        <taxon>Bacteria</taxon>
        <taxon>Bacillati</taxon>
        <taxon>Bacillota</taxon>
        <taxon>Clostridia</taxon>
        <taxon>Eubacteriales</taxon>
        <taxon>Thermincolaceae</taxon>
        <taxon>Thermincola</taxon>
    </lineage>
</organism>
<evidence type="ECO:0000313" key="2">
    <source>
        <dbReference type="EMBL" id="ADG81377.1"/>
    </source>
</evidence>
<dbReference type="KEGG" id="tjr:TherJR_0496"/>
<dbReference type="OrthoDB" id="2017291at2"/>
<gene>
    <name evidence="2" type="ordered locus">TherJR_0496</name>
</gene>